<keyword evidence="3" id="KW-1185">Reference proteome</keyword>
<dbReference type="Pfam" id="PF00646">
    <property type="entry name" value="F-box"/>
    <property type="match status" value="1"/>
</dbReference>
<accession>A0ABD3DJK9</accession>
<protein>
    <recommendedName>
        <fullName evidence="1">F-box domain-containing protein</fullName>
    </recommendedName>
</protein>
<dbReference type="Gene3D" id="1.20.1280.50">
    <property type="match status" value="1"/>
</dbReference>
<dbReference type="Pfam" id="PF07734">
    <property type="entry name" value="FBA_1"/>
    <property type="match status" value="1"/>
</dbReference>
<dbReference type="PROSITE" id="PS50181">
    <property type="entry name" value="FBOX"/>
    <property type="match status" value="1"/>
</dbReference>
<dbReference type="Proteomes" id="UP001632038">
    <property type="component" value="Unassembled WGS sequence"/>
</dbReference>
<proteinExistence type="predicted"/>
<gene>
    <name evidence="2" type="ORF">CASFOL_013258</name>
</gene>
<dbReference type="AlphaFoldDB" id="A0ABD3DJK9"/>
<organism evidence="2 3">
    <name type="scientific">Castilleja foliolosa</name>
    <dbReference type="NCBI Taxonomy" id="1961234"/>
    <lineage>
        <taxon>Eukaryota</taxon>
        <taxon>Viridiplantae</taxon>
        <taxon>Streptophyta</taxon>
        <taxon>Embryophyta</taxon>
        <taxon>Tracheophyta</taxon>
        <taxon>Spermatophyta</taxon>
        <taxon>Magnoliopsida</taxon>
        <taxon>eudicotyledons</taxon>
        <taxon>Gunneridae</taxon>
        <taxon>Pentapetalae</taxon>
        <taxon>asterids</taxon>
        <taxon>lamiids</taxon>
        <taxon>Lamiales</taxon>
        <taxon>Orobanchaceae</taxon>
        <taxon>Pedicularideae</taxon>
        <taxon>Castillejinae</taxon>
        <taxon>Castilleja</taxon>
    </lineage>
</organism>
<evidence type="ECO:0000259" key="1">
    <source>
        <dbReference type="PROSITE" id="PS50181"/>
    </source>
</evidence>
<dbReference type="InterPro" id="IPR006527">
    <property type="entry name" value="F-box-assoc_dom_typ1"/>
</dbReference>
<feature type="domain" description="F-box" evidence="1">
    <location>
        <begin position="1"/>
        <end position="45"/>
    </location>
</feature>
<dbReference type="PANTHER" id="PTHR31672">
    <property type="entry name" value="BNACNNG10540D PROTEIN"/>
    <property type="match status" value="1"/>
</dbReference>
<sequence>MANSVLPEELMLCILGRLPVKTIIRFKSVCKPWFYLFSTPEFKKLHQAQFSGDPKNQSFIVHTFDRQCSEPKNQFSIFNIESGEKMPTILDHPFAHAQKIELYTVGCCNGLVCIRSGHWIILWNPATKMYKTVSLKYWPDKIVSLGFGYDAVKADFKVVMVAKSYVYREGINLIYVEIYSANLGSWITIDLAFQFSWFNSTNDLIVNGNPYWVAHVDDNEVLVYFDVLELVFKIVPVPTIYMMGLDEEEEVDVDDCGYWDRFEYEDTKTVTKTYIKYVDWNGALGALITNDEVEYQKGISSIECSSRIECVWVWVFDDIEGIWKKDQTFGPIKVDVDRVINCAKNEKILGTISFDKLCVLDFEAGIVKELFDGARLGYLFEVYGYTASFAHINGMENVVLKCERNKMIDGSN</sequence>
<dbReference type="InterPro" id="IPR036047">
    <property type="entry name" value="F-box-like_dom_sf"/>
</dbReference>
<dbReference type="NCBIfam" id="TIGR01640">
    <property type="entry name" value="F_box_assoc_1"/>
    <property type="match status" value="1"/>
</dbReference>
<dbReference type="InterPro" id="IPR001810">
    <property type="entry name" value="F-box_dom"/>
</dbReference>
<dbReference type="InterPro" id="IPR017451">
    <property type="entry name" value="F-box-assoc_interact_dom"/>
</dbReference>
<dbReference type="SMART" id="SM00256">
    <property type="entry name" value="FBOX"/>
    <property type="match status" value="1"/>
</dbReference>
<dbReference type="SUPFAM" id="SSF81383">
    <property type="entry name" value="F-box domain"/>
    <property type="match status" value="1"/>
</dbReference>
<comment type="caution">
    <text evidence="2">The sequence shown here is derived from an EMBL/GenBank/DDBJ whole genome shotgun (WGS) entry which is preliminary data.</text>
</comment>
<evidence type="ECO:0000313" key="2">
    <source>
        <dbReference type="EMBL" id="KAL3642443.1"/>
    </source>
</evidence>
<reference evidence="3" key="1">
    <citation type="journal article" date="2024" name="IScience">
        <title>Strigolactones Initiate the Formation of Haustorium-like Structures in Castilleja.</title>
        <authorList>
            <person name="Buerger M."/>
            <person name="Peterson D."/>
            <person name="Chory J."/>
        </authorList>
    </citation>
    <scope>NUCLEOTIDE SEQUENCE [LARGE SCALE GENOMIC DNA]</scope>
</reference>
<name>A0ABD3DJK9_9LAMI</name>
<dbReference type="PANTHER" id="PTHR31672:SF13">
    <property type="entry name" value="F-BOX PROTEIN CPR30-LIKE"/>
    <property type="match status" value="1"/>
</dbReference>
<dbReference type="EMBL" id="JAVIJP010000016">
    <property type="protein sequence ID" value="KAL3642443.1"/>
    <property type="molecule type" value="Genomic_DNA"/>
</dbReference>
<dbReference type="InterPro" id="IPR050796">
    <property type="entry name" value="SCF_F-box_component"/>
</dbReference>
<evidence type="ECO:0000313" key="3">
    <source>
        <dbReference type="Proteomes" id="UP001632038"/>
    </source>
</evidence>
<dbReference type="CDD" id="cd22157">
    <property type="entry name" value="F-box_AtFBW1-like"/>
    <property type="match status" value="1"/>
</dbReference>